<name>A0A0U4F7W9_9BACI</name>
<protein>
    <recommendedName>
        <fullName evidence="2">Major facilitator superfamily (MFS) profile domain-containing protein</fullName>
    </recommendedName>
</protein>
<dbReference type="EMBL" id="CP013862">
    <property type="protein sequence ID" value="ALX48883.1"/>
    <property type="molecule type" value="Genomic_DNA"/>
</dbReference>
<evidence type="ECO:0000256" key="1">
    <source>
        <dbReference type="SAM" id="Phobius"/>
    </source>
</evidence>
<organism evidence="3 4">
    <name type="scientific">Lentibacillus amyloliquefaciens</name>
    <dbReference type="NCBI Taxonomy" id="1472767"/>
    <lineage>
        <taxon>Bacteria</taxon>
        <taxon>Bacillati</taxon>
        <taxon>Bacillota</taxon>
        <taxon>Bacilli</taxon>
        <taxon>Bacillales</taxon>
        <taxon>Bacillaceae</taxon>
        <taxon>Lentibacillus</taxon>
    </lineage>
</organism>
<dbReference type="KEGG" id="lao:AOX59_09815"/>
<gene>
    <name evidence="3" type="ORF">AOX59_09815</name>
</gene>
<reference evidence="3 4" key="1">
    <citation type="submission" date="2016-01" db="EMBL/GenBank/DDBJ databases">
        <title>Complete genome sequence of strain Lentibacillus amyloliquefaciens LAM0015T isolated from saline sediment.</title>
        <authorList>
            <person name="Wang J.-L."/>
            <person name="He M.-X."/>
        </authorList>
    </citation>
    <scope>NUCLEOTIDE SEQUENCE [LARGE SCALE GENOMIC DNA]</scope>
    <source>
        <strain evidence="3 4">LAM0015</strain>
    </source>
</reference>
<dbReference type="Proteomes" id="UP000050331">
    <property type="component" value="Chromosome"/>
</dbReference>
<feature type="transmembrane region" description="Helical" evidence="1">
    <location>
        <begin position="7"/>
        <end position="27"/>
    </location>
</feature>
<feature type="domain" description="Major facilitator superfamily (MFS) profile" evidence="2">
    <location>
        <begin position="1"/>
        <end position="106"/>
    </location>
</feature>
<feature type="transmembrane region" description="Helical" evidence="1">
    <location>
        <begin position="75"/>
        <end position="99"/>
    </location>
</feature>
<evidence type="ECO:0000313" key="4">
    <source>
        <dbReference type="Proteomes" id="UP000050331"/>
    </source>
</evidence>
<dbReference type="AlphaFoldDB" id="A0A0U4F7W9"/>
<feature type="transmembrane region" description="Helical" evidence="1">
    <location>
        <begin position="33"/>
        <end position="63"/>
    </location>
</feature>
<evidence type="ECO:0000259" key="2">
    <source>
        <dbReference type="PROSITE" id="PS50850"/>
    </source>
</evidence>
<evidence type="ECO:0000313" key="3">
    <source>
        <dbReference type="EMBL" id="ALX48883.1"/>
    </source>
</evidence>
<dbReference type="PROSITE" id="PS50850">
    <property type="entry name" value="MFS"/>
    <property type="match status" value="1"/>
</dbReference>
<keyword evidence="1" id="KW-0812">Transmembrane</keyword>
<proteinExistence type="predicted"/>
<dbReference type="OrthoDB" id="2680468at2"/>
<keyword evidence="4" id="KW-1185">Reference proteome</keyword>
<dbReference type="RefSeq" id="WP_068445139.1">
    <property type="nucleotide sequence ID" value="NZ_CP013862.1"/>
</dbReference>
<dbReference type="InterPro" id="IPR020846">
    <property type="entry name" value="MFS_dom"/>
</dbReference>
<dbReference type="GO" id="GO:0022857">
    <property type="term" value="F:transmembrane transporter activity"/>
    <property type="evidence" value="ECO:0007669"/>
    <property type="project" value="InterPro"/>
</dbReference>
<sequence length="106" mass="12116">MFTVIAYAMLLMTLISVILAAMGRYWLYWIAALSIYIFSFLAGFSIGQLTVGLTFVFITLAAAHSFNLIHNSLHYMVFLLLGVIIGALLIVLVRSWLFWPFWIFMN</sequence>
<keyword evidence="1" id="KW-0472">Membrane</keyword>
<keyword evidence="1" id="KW-1133">Transmembrane helix</keyword>
<accession>A0A0U4F7W9</accession>